<protein>
    <submittedName>
        <fullName evidence="1">Uncharacterized protein</fullName>
    </submittedName>
</protein>
<dbReference type="PATRIC" id="fig|294.162.peg.681"/>
<comment type="caution">
    <text evidence="1">The sequence shown here is derived from an EMBL/GenBank/DDBJ whole genome shotgun (WGS) entry which is preliminary data.</text>
</comment>
<evidence type="ECO:0000313" key="2">
    <source>
        <dbReference type="Proteomes" id="UP000050349"/>
    </source>
</evidence>
<dbReference type="EMBL" id="LJXB01000052">
    <property type="protein sequence ID" value="KPU61538.1"/>
    <property type="molecule type" value="Genomic_DNA"/>
</dbReference>
<evidence type="ECO:0000313" key="1">
    <source>
        <dbReference type="EMBL" id="KPU61538.1"/>
    </source>
</evidence>
<dbReference type="Proteomes" id="UP000050349">
    <property type="component" value="Unassembled WGS sequence"/>
</dbReference>
<accession>A0A0P8Z7W4</accession>
<dbReference type="AlphaFoldDB" id="A0A0P8Z7W4"/>
<organism evidence="1 2">
    <name type="scientific">Pseudomonas fluorescens</name>
    <dbReference type="NCBI Taxonomy" id="294"/>
    <lineage>
        <taxon>Bacteria</taxon>
        <taxon>Pseudomonadati</taxon>
        <taxon>Pseudomonadota</taxon>
        <taxon>Gammaproteobacteria</taxon>
        <taxon>Pseudomonadales</taxon>
        <taxon>Pseudomonadaceae</taxon>
        <taxon>Pseudomonas</taxon>
    </lineage>
</organism>
<proteinExistence type="predicted"/>
<gene>
    <name evidence="1" type="ORF">AN403_5615</name>
</gene>
<sequence>MVSSRQNPLCRALWKGSPEGVMLFSQGSCRSKLAPTVASGRQGATVAERMPGNP</sequence>
<reference evidence="1 2" key="1">
    <citation type="submission" date="2015-09" db="EMBL/GenBank/DDBJ databases">
        <authorList>
            <person name="Jackson K.R."/>
            <person name="Lunt B.L."/>
            <person name="Fisher J.N.B."/>
            <person name="Gardner A.V."/>
            <person name="Bailey M.E."/>
            <person name="Deus L.M."/>
            <person name="Earl A.S."/>
            <person name="Gibby P.D."/>
            <person name="Hartmann K.A."/>
            <person name="Liu J.E."/>
            <person name="Manci A.M."/>
            <person name="Nielsen D.A."/>
            <person name="Solomon M.B."/>
            <person name="Breakwell D.P."/>
            <person name="Burnett S.H."/>
            <person name="Grose J.H."/>
        </authorList>
    </citation>
    <scope>NUCLEOTIDE SEQUENCE [LARGE SCALE GENOMIC DNA]</scope>
    <source>
        <strain evidence="1 2">S613</strain>
    </source>
</reference>
<name>A0A0P8Z7W4_PSEFL</name>